<feature type="region of interest" description="Disordered" evidence="1">
    <location>
        <begin position="268"/>
        <end position="288"/>
    </location>
</feature>
<dbReference type="KEGG" id="mcha:111009019"/>
<dbReference type="GeneID" id="111009019"/>
<name>A0A6J1C758_MOMCH</name>
<dbReference type="Pfam" id="PF05904">
    <property type="entry name" value="DUF863"/>
    <property type="match status" value="2"/>
</dbReference>
<dbReference type="AlphaFoldDB" id="A0A6J1C758"/>
<dbReference type="RefSeq" id="XP_022137621.1">
    <property type="nucleotide sequence ID" value="XM_022281929.1"/>
</dbReference>
<dbReference type="OrthoDB" id="630817at2759"/>
<evidence type="ECO:0000313" key="2">
    <source>
        <dbReference type="Proteomes" id="UP000504603"/>
    </source>
</evidence>
<dbReference type="PANTHER" id="PTHR33167:SF18">
    <property type="entry name" value="GB|AAF67766.1"/>
    <property type="match status" value="1"/>
</dbReference>
<sequence>MVKGGHSSNGFLSPLSAGLYVGYGREALKQIMLKQEAIFRDQIYELHRLYKRQREFIAEMKRESHNHDICITRTQSDFCKSQVSALCAQDAHDFPVYNRSSISGEDKSLLLSSLEKSVQAASDSVLNGICSKNPYLSESKSKILGKGMFDIELPVDSKHLNEKHEVSEVPEMSSHHLHRIPEIARKPFLKYDLNASLHRDFSTTDSLLEETKVSVDLNDPPNFEEEHGCRSIDLVDATGHREILFHDLSGKTNSKFLVFSEQDIHGRENGLSNNGYSESSSFYDRSKTYQPDKDIANSSLSSSTTSLKKSAQVTIGHPILEAESLKMLIENAMLAEDDLCSVKNLRSSIGSDSVSSLLEGSFCNGSKSGSIKEESHPSFKASANWTGGQIDLNVCINEDFLATPCCSPEMKLEVPVTPRKEKHSSTRGEFDGNQVGTHFLKSVQDDGKPSEDLITIVAEALVSISSSVAQNRQKTTASGQSAQAPCESLCWFAEIVSSMADDPETAEIALKSKDVGDSGELLPNYIDDFEIMTLKLKETKVEGCSLTVSNHQEEAVKNVSSPSCQLGKGRVRRGRGKNFQTEILPSLATLSRYEVTEDIQTIGGLMEVASSQSITGVVKTSSGSRASWTRGKRRSCNSSKPTETVIRSIMDQVSSDNELENKERNVIVWENITRRRRGQRYPACNRKIILGQV</sequence>
<accession>A0A6J1C758</accession>
<proteinExistence type="predicted"/>
<gene>
    <name evidence="3" type="primary">LOC111009019</name>
</gene>
<dbReference type="Proteomes" id="UP000504603">
    <property type="component" value="Unplaced"/>
</dbReference>
<evidence type="ECO:0000256" key="1">
    <source>
        <dbReference type="SAM" id="MobiDB-lite"/>
    </source>
</evidence>
<feature type="compositionally biased region" description="Polar residues" evidence="1">
    <location>
        <begin position="270"/>
        <end position="283"/>
    </location>
</feature>
<reference evidence="3" key="1">
    <citation type="submission" date="2025-08" db="UniProtKB">
        <authorList>
            <consortium name="RefSeq"/>
        </authorList>
    </citation>
    <scope>IDENTIFICATION</scope>
    <source>
        <strain evidence="3">OHB3-1</strain>
    </source>
</reference>
<keyword evidence="2" id="KW-1185">Reference proteome</keyword>
<dbReference type="PANTHER" id="PTHR33167">
    <property type="entry name" value="TRANSCRIPTION FACTOR, PUTATIVE (DUF863)-RELATED"/>
    <property type="match status" value="1"/>
</dbReference>
<dbReference type="InterPro" id="IPR008581">
    <property type="entry name" value="DUF863_pln"/>
</dbReference>
<evidence type="ECO:0000313" key="3">
    <source>
        <dbReference type="RefSeq" id="XP_022137621.1"/>
    </source>
</evidence>
<protein>
    <submittedName>
        <fullName evidence="3">Uncharacterized protein LOC111009019</fullName>
    </submittedName>
</protein>
<organism evidence="2 3">
    <name type="scientific">Momordica charantia</name>
    <name type="common">Bitter gourd</name>
    <name type="synonym">Balsam pear</name>
    <dbReference type="NCBI Taxonomy" id="3673"/>
    <lineage>
        <taxon>Eukaryota</taxon>
        <taxon>Viridiplantae</taxon>
        <taxon>Streptophyta</taxon>
        <taxon>Embryophyta</taxon>
        <taxon>Tracheophyta</taxon>
        <taxon>Spermatophyta</taxon>
        <taxon>Magnoliopsida</taxon>
        <taxon>eudicotyledons</taxon>
        <taxon>Gunneridae</taxon>
        <taxon>Pentapetalae</taxon>
        <taxon>rosids</taxon>
        <taxon>fabids</taxon>
        <taxon>Cucurbitales</taxon>
        <taxon>Cucurbitaceae</taxon>
        <taxon>Momordiceae</taxon>
        <taxon>Momordica</taxon>
    </lineage>
</organism>